<feature type="region of interest" description="Disordered" evidence="9">
    <location>
        <begin position="769"/>
        <end position="797"/>
    </location>
</feature>
<dbReference type="PANTHER" id="PTHR46765">
    <property type="entry name" value="P-LOOP CONTAINING NUCLEOSIDE TRIPHOSPHATE HYDROLASES SUPERFAMILY PROTEIN"/>
    <property type="match status" value="1"/>
</dbReference>
<protein>
    <recommendedName>
        <fullName evidence="10">AAA+ ATPase domain-containing protein</fullName>
    </recommendedName>
</protein>
<dbReference type="InterPro" id="IPR047854">
    <property type="entry name" value="RFC_lid"/>
</dbReference>
<dbReference type="InterPro" id="IPR003959">
    <property type="entry name" value="ATPase_AAA_core"/>
</dbReference>
<keyword evidence="4" id="KW-0067">ATP-binding</keyword>
<keyword evidence="6" id="KW-0539">Nucleus</keyword>
<keyword evidence="3" id="KW-0547">Nucleotide-binding</keyword>
<evidence type="ECO:0000256" key="3">
    <source>
        <dbReference type="ARBA" id="ARBA00022741"/>
    </source>
</evidence>
<dbReference type="EMBL" id="JABELV010000051">
    <property type="protein sequence ID" value="KAG7553594.1"/>
    <property type="molecule type" value="Genomic_DNA"/>
</dbReference>
<keyword evidence="12" id="KW-1185">Reference proteome</keyword>
<evidence type="ECO:0000256" key="6">
    <source>
        <dbReference type="ARBA" id="ARBA00023242"/>
    </source>
</evidence>
<organism evidence="11 12">
    <name type="scientific">Filobasidium floriforme</name>
    <dbReference type="NCBI Taxonomy" id="5210"/>
    <lineage>
        <taxon>Eukaryota</taxon>
        <taxon>Fungi</taxon>
        <taxon>Dikarya</taxon>
        <taxon>Basidiomycota</taxon>
        <taxon>Agaricomycotina</taxon>
        <taxon>Tremellomycetes</taxon>
        <taxon>Filobasidiales</taxon>
        <taxon>Filobasidiaceae</taxon>
        <taxon>Filobasidium</taxon>
    </lineage>
</organism>
<dbReference type="CDD" id="cd00009">
    <property type="entry name" value="AAA"/>
    <property type="match status" value="1"/>
</dbReference>
<comment type="subcellular location">
    <subcellularLocation>
        <location evidence="1">Nucleus</location>
    </subcellularLocation>
</comment>
<keyword evidence="7" id="KW-0131">Cell cycle</keyword>
<feature type="region of interest" description="Disordered" evidence="9">
    <location>
        <begin position="67"/>
        <end position="96"/>
    </location>
</feature>
<evidence type="ECO:0000256" key="2">
    <source>
        <dbReference type="ARBA" id="ARBA00022705"/>
    </source>
</evidence>
<evidence type="ECO:0000313" key="12">
    <source>
        <dbReference type="Proteomes" id="UP000812966"/>
    </source>
</evidence>
<comment type="caution">
    <text evidence="11">The sequence shown here is derived from an EMBL/GenBank/DDBJ whole genome shotgun (WGS) entry which is preliminary data.</text>
</comment>
<dbReference type="Gene3D" id="3.40.50.300">
    <property type="entry name" value="P-loop containing nucleotide triphosphate hydrolases"/>
    <property type="match status" value="1"/>
</dbReference>
<dbReference type="Gene3D" id="1.10.8.60">
    <property type="match status" value="1"/>
</dbReference>
<gene>
    <name evidence="11" type="ORF">FFLO_02949</name>
</gene>
<evidence type="ECO:0000259" key="10">
    <source>
        <dbReference type="SMART" id="SM00382"/>
    </source>
</evidence>
<reference evidence="11" key="1">
    <citation type="submission" date="2020-04" db="EMBL/GenBank/DDBJ databases">
        <title>Analysis of mating type loci in Filobasidium floriforme.</title>
        <authorList>
            <person name="Nowrousian M."/>
        </authorList>
    </citation>
    <scope>NUCLEOTIDE SEQUENCE</scope>
    <source>
        <strain evidence="11">CBS 6242</strain>
    </source>
</reference>
<dbReference type="GO" id="GO:0005634">
    <property type="term" value="C:nucleus"/>
    <property type="evidence" value="ECO:0007669"/>
    <property type="project" value="UniProtKB-SubCell"/>
</dbReference>
<dbReference type="Proteomes" id="UP000812966">
    <property type="component" value="Unassembled WGS sequence"/>
</dbReference>
<dbReference type="GO" id="GO:0006260">
    <property type="term" value="P:DNA replication"/>
    <property type="evidence" value="ECO:0007669"/>
    <property type="project" value="UniProtKB-KW"/>
</dbReference>
<evidence type="ECO:0000256" key="8">
    <source>
        <dbReference type="ARBA" id="ARBA00043975"/>
    </source>
</evidence>
<sequence length="856" mass="94364">MSVELESNGLLGGMEFPAEPNNGLVNNGLLSGLQEDDGLQSNGLLAMMEDDQMLLDIESGVGSLAGSKGGETGLPGVGQSEEGIGSSVPSQYDAESRLSTPLDIDTDTYISSNSNLAGPSKQRVSHQHVYRDDTALRNAQALSLPRMFASTADGKYVSFGRKVRRKWDGVAARPVPKGDKDGRLQLLDVPYHLLLKQIDQDEVERADQTLQANLARQEHIEKLERKGKGKDIGQKAMWVDKYRPTKFTDLLGEERCHRDVLSWLKDWDKCVFKSVAPGVQAKKRNRMEGNEEFAYFDALGRPKERILLLSGPPGLGKTTLAHIVAKQAGYDAFEINASDDRSAATVTDRIQNAIDAGSGLRSRGKPICVVIDEIDGAAGGGDTSFIKSLIKLIQDVPANKRKKQAAKVLKRPIICICNDLYASSLRPLRQHARIVRFKKAQPQLVVNRLRNICERENMSAETRGLAALVEVTEGDVRSCLNTLQFIKSRTTEVTEKSVRKTALGLKDGGASLHGVWHNLFVPVTSKKKRQNGMATGEDGKYVGRLAEVVMSSGDVDRVMQGCFEHYPNLKPIDASIKNVARIHDWIHHYDRLHHRVGKFQEFELMGYMPYAVVPWHTHMAAAANTSRAVDFPKTDYEAFLKSSAIKEIGTALLQSIPANLRTIYNSSTILTELGPYLMRIISPPLKPVNSNLVKADEKATLVRLVDLMIDMNLRFYRDKTEEGQATFRLEPAIDSLVHYDGKRASDIATSRFAVRSLVSQAVDAEVAKRRGAGSGKENKPLHGMFKTAPQEEKPVDLADKPPTDFFGRAKANVLGAVGSKGIDGQPAKKFRVVYKFNEGSSSAVRKPVKMATLLWI</sequence>
<dbReference type="GO" id="GO:0016887">
    <property type="term" value="F:ATP hydrolysis activity"/>
    <property type="evidence" value="ECO:0007669"/>
    <property type="project" value="InterPro"/>
</dbReference>
<name>A0A8K0JMA3_9TREE</name>
<dbReference type="SUPFAM" id="SSF52540">
    <property type="entry name" value="P-loop containing nucleoside triphosphate hydrolases"/>
    <property type="match status" value="1"/>
</dbReference>
<proteinExistence type="inferred from homology"/>
<evidence type="ECO:0000256" key="7">
    <source>
        <dbReference type="ARBA" id="ARBA00023306"/>
    </source>
</evidence>
<dbReference type="GO" id="GO:0005524">
    <property type="term" value="F:ATP binding"/>
    <property type="evidence" value="ECO:0007669"/>
    <property type="project" value="UniProtKB-KW"/>
</dbReference>
<evidence type="ECO:0000256" key="9">
    <source>
        <dbReference type="SAM" id="MobiDB-lite"/>
    </source>
</evidence>
<comment type="similarity">
    <text evidence="8">Belongs to the activator 1 small subunits family. CTF18 subfamily.</text>
</comment>
<evidence type="ECO:0000313" key="11">
    <source>
        <dbReference type="EMBL" id="KAG7553594.1"/>
    </source>
</evidence>
<keyword evidence="2" id="KW-0235">DNA replication</keyword>
<dbReference type="Pfam" id="PF00004">
    <property type="entry name" value="AAA"/>
    <property type="match status" value="1"/>
</dbReference>
<keyword evidence="5" id="KW-0238">DNA-binding</keyword>
<dbReference type="PANTHER" id="PTHR46765:SF1">
    <property type="entry name" value="P-LOOP CONTAINING NUCLEOSIDE TRIPHOSPHATE HYDROLASES SUPERFAMILY PROTEIN"/>
    <property type="match status" value="1"/>
</dbReference>
<dbReference type="InterPro" id="IPR053016">
    <property type="entry name" value="CTF18-RFC_complex"/>
</dbReference>
<feature type="domain" description="AAA+ ATPase" evidence="10">
    <location>
        <begin position="303"/>
        <end position="450"/>
    </location>
</feature>
<accession>A0A8K0JMA3</accession>
<dbReference type="InterPro" id="IPR027417">
    <property type="entry name" value="P-loop_NTPase"/>
</dbReference>
<evidence type="ECO:0000256" key="1">
    <source>
        <dbReference type="ARBA" id="ARBA00004123"/>
    </source>
</evidence>
<dbReference type="AlphaFoldDB" id="A0A8K0JMA3"/>
<dbReference type="SMART" id="SM00382">
    <property type="entry name" value="AAA"/>
    <property type="match status" value="1"/>
</dbReference>
<dbReference type="CDD" id="cd18140">
    <property type="entry name" value="HLD_clamp_RFC"/>
    <property type="match status" value="1"/>
</dbReference>
<dbReference type="GO" id="GO:0003677">
    <property type="term" value="F:DNA binding"/>
    <property type="evidence" value="ECO:0007669"/>
    <property type="project" value="UniProtKB-KW"/>
</dbReference>
<evidence type="ECO:0000256" key="4">
    <source>
        <dbReference type="ARBA" id="ARBA00022840"/>
    </source>
</evidence>
<evidence type="ECO:0000256" key="5">
    <source>
        <dbReference type="ARBA" id="ARBA00023125"/>
    </source>
</evidence>
<dbReference type="InterPro" id="IPR003593">
    <property type="entry name" value="AAA+_ATPase"/>
</dbReference>
<feature type="compositionally biased region" description="Gly residues" evidence="9">
    <location>
        <begin position="67"/>
        <end position="76"/>
    </location>
</feature>